<keyword evidence="3" id="KW-1185">Reference proteome</keyword>
<evidence type="ECO:0000313" key="3">
    <source>
        <dbReference type="Proteomes" id="UP001165060"/>
    </source>
</evidence>
<evidence type="ECO:0000313" key="2">
    <source>
        <dbReference type="EMBL" id="GMI51871.1"/>
    </source>
</evidence>
<evidence type="ECO:0000256" key="1">
    <source>
        <dbReference type="SAM" id="Phobius"/>
    </source>
</evidence>
<dbReference type="EMBL" id="BRYB01006203">
    <property type="protein sequence ID" value="GMI51871.1"/>
    <property type="molecule type" value="Genomic_DNA"/>
</dbReference>
<proteinExistence type="predicted"/>
<feature type="transmembrane region" description="Helical" evidence="1">
    <location>
        <begin position="313"/>
        <end position="333"/>
    </location>
</feature>
<name>A0ABQ6NAB6_9STRA</name>
<sequence length="461" mass="50659">MGDLRRRRGSKPLLATFVDSTRHLPSSLLTLNRHSRVWGVGTTVPAQSVWHVRAVAVVLFVCNAVLFFLANEARLEGNVTWVVQLALFVIQLDYFLAWRHARTHDNFDNCVKARARTVQLLEDGGREDLAKKVDEEIVQAISKSRCLTDNLLVIGLGAPAAWLVLCKGNPARAIAVQVCFAILDHCNNMSCFGWSMLCQLHALQIQMFHDELSVAFTDLAEATTGEEETRESGRESGTLTRILSSGELLESTEFFSEEWVLKMSVGFVDICKTLGLTTTHVGNFKGLDILLMIATAGLFGLHMLLGATTWESLIIVGLLLYFSIANIMEPLAANNELKKVRALSWECYGELVSHSLLFKGADEEDAGASLAYKQVINQAKHLLNIIQTSREGLKVGDQEYSADMVRKILSITFSAAMVILKTSDLSQITGEVKGGGGFTGGVNATWEEVISYLESPSFGSK</sequence>
<organism evidence="2 3">
    <name type="scientific">Tetraparma gracilis</name>
    <dbReference type="NCBI Taxonomy" id="2962635"/>
    <lineage>
        <taxon>Eukaryota</taxon>
        <taxon>Sar</taxon>
        <taxon>Stramenopiles</taxon>
        <taxon>Ochrophyta</taxon>
        <taxon>Bolidophyceae</taxon>
        <taxon>Parmales</taxon>
        <taxon>Triparmaceae</taxon>
        <taxon>Tetraparma</taxon>
    </lineage>
</organism>
<keyword evidence="1" id="KW-1133">Transmembrane helix</keyword>
<gene>
    <name evidence="2" type="ORF">TeGR_g10365</name>
</gene>
<keyword evidence="1" id="KW-0812">Transmembrane</keyword>
<keyword evidence="1" id="KW-0472">Membrane</keyword>
<feature type="transmembrane region" description="Helical" evidence="1">
    <location>
        <begin position="289"/>
        <end position="307"/>
    </location>
</feature>
<evidence type="ECO:0008006" key="4">
    <source>
        <dbReference type="Google" id="ProtNLM"/>
    </source>
</evidence>
<feature type="transmembrane region" description="Helical" evidence="1">
    <location>
        <begin position="50"/>
        <end position="69"/>
    </location>
</feature>
<protein>
    <recommendedName>
        <fullName evidence="4">Odorant receptor</fullName>
    </recommendedName>
</protein>
<feature type="transmembrane region" description="Helical" evidence="1">
    <location>
        <begin position="81"/>
        <end position="98"/>
    </location>
</feature>
<reference evidence="2 3" key="1">
    <citation type="journal article" date="2023" name="Commun. Biol.">
        <title>Genome analysis of Parmales, the sister group of diatoms, reveals the evolutionary specialization of diatoms from phago-mixotrophs to photoautotrophs.</title>
        <authorList>
            <person name="Ban H."/>
            <person name="Sato S."/>
            <person name="Yoshikawa S."/>
            <person name="Yamada K."/>
            <person name="Nakamura Y."/>
            <person name="Ichinomiya M."/>
            <person name="Sato N."/>
            <person name="Blanc-Mathieu R."/>
            <person name="Endo H."/>
            <person name="Kuwata A."/>
            <person name="Ogata H."/>
        </authorList>
    </citation>
    <scope>NUCLEOTIDE SEQUENCE [LARGE SCALE GENOMIC DNA]</scope>
</reference>
<dbReference type="Proteomes" id="UP001165060">
    <property type="component" value="Unassembled WGS sequence"/>
</dbReference>
<comment type="caution">
    <text evidence="2">The sequence shown here is derived from an EMBL/GenBank/DDBJ whole genome shotgun (WGS) entry which is preliminary data.</text>
</comment>
<accession>A0ABQ6NAB6</accession>